<accession>A0A2H1WLB2</accession>
<evidence type="ECO:0000313" key="1">
    <source>
        <dbReference type="EMBL" id="SOQ53797.1"/>
    </source>
</evidence>
<proteinExistence type="predicted"/>
<reference evidence="1" key="1">
    <citation type="submission" date="2016-07" db="EMBL/GenBank/DDBJ databases">
        <authorList>
            <person name="Bretaudeau A."/>
        </authorList>
    </citation>
    <scope>NUCLEOTIDE SEQUENCE</scope>
    <source>
        <strain evidence="1">Rice</strain>
        <tissue evidence="1">Whole body</tissue>
    </source>
</reference>
<protein>
    <submittedName>
        <fullName evidence="1">SFRICE_032139</fullName>
    </submittedName>
</protein>
<gene>
    <name evidence="1" type="ORF">SFRICE_032139</name>
</gene>
<name>A0A2H1WLB2_SPOFR</name>
<dbReference type="EMBL" id="ODYU01009399">
    <property type="protein sequence ID" value="SOQ53797.1"/>
    <property type="molecule type" value="Genomic_DNA"/>
</dbReference>
<dbReference type="AlphaFoldDB" id="A0A2H1WLB2"/>
<organism evidence="1">
    <name type="scientific">Spodoptera frugiperda</name>
    <name type="common">Fall armyworm</name>
    <dbReference type="NCBI Taxonomy" id="7108"/>
    <lineage>
        <taxon>Eukaryota</taxon>
        <taxon>Metazoa</taxon>
        <taxon>Ecdysozoa</taxon>
        <taxon>Arthropoda</taxon>
        <taxon>Hexapoda</taxon>
        <taxon>Insecta</taxon>
        <taxon>Pterygota</taxon>
        <taxon>Neoptera</taxon>
        <taxon>Endopterygota</taxon>
        <taxon>Lepidoptera</taxon>
        <taxon>Glossata</taxon>
        <taxon>Ditrysia</taxon>
        <taxon>Noctuoidea</taxon>
        <taxon>Noctuidae</taxon>
        <taxon>Amphipyrinae</taxon>
        <taxon>Spodoptera</taxon>
    </lineage>
</organism>
<sequence>MDHLMSCGESGIGKIGKGVIGPPVTSLTQRKRCFTSVFLLDRGITPFEPALQCRSMAVPYLIYFNSPLLKTTSKSGQQFLLVENHPMTSPALGEARGSVRLLLAKNHPVPSTALSRSPAPGRASALLGPICGGLAL</sequence>